<dbReference type="AlphaFoldDB" id="A0A9P4JPP3"/>
<evidence type="ECO:0000256" key="1">
    <source>
        <dbReference type="SAM" id="MobiDB-lite"/>
    </source>
</evidence>
<dbReference type="Proteomes" id="UP000799536">
    <property type="component" value="Unassembled WGS sequence"/>
</dbReference>
<name>A0A9P4JPP3_9PLEO</name>
<reference evidence="2" key="1">
    <citation type="journal article" date="2020" name="Stud. Mycol.">
        <title>101 Dothideomycetes genomes: a test case for predicting lifestyles and emergence of pathogens.</title>
        <authorList>
            <person name="Haridas S."/>
            <person name="Albert R."/>
            <person name="Binder M."/>
            <person name="Bloem J."/>
            <person name="Labutti K."/>
            <person name="Salamov A."/>
            <person name="Andreopoulos B."/>
            <person name="Baker S."/>
            <person name="Barry K."/>
            <person name="Bills G."/>
            <person name="Bluhm B."/>
            <person name="Cannon C."/>
            <person name="Castanera R."/>
            <person name="Culley D."/>
            <person name="Daum C."/>
            <person name="Ezra D."/>
            <person name="Gonzalez J."/>
            <person name="Henrissat B."/>
            <person name="Kuo A."/>
            <person name="Liang C."/>
            <person name="Lipzen A."/>
            <person name="Lutzoni F."/>
            <person name="Magnuson J."/>
            <person name="Mondo S."/>
            <person name="Nolan M."/>
            <person name="Ohm R."/>
            <person name="Pangilinan J."/>
            <person name="Park H.-J."/>
            <person name="Ramirez L."/>
            <person name="Alfaro M."/>
            <person name="Sun H."/>
            <person name="Tritt A."/>
            <person name="Yoshinaga Y."/>
            <person name="Zwiers L.-H."/>
            <person name="Turgeon B."/>
            <person name="Goodwin S."/>
            <person name="Spatafora J."/>
            <person name="Crous P."/>
            <person name="Grigoriev I."/>
        </authorList>
    </citation>
    <scope>NUCLEOTIDE SEQUENCE</scope>
    <source>
        <strain evidence="2">ATCC 74209</strain>
    </source>
</reference>
<gene>
    <name evidence="2" type="ORF">GQ43DRAFT_374105</name>
</gene>
<evidence type="ECO:0000313" key="2">
    <source>
        <dbReference type="EMBL" id="KAF2200308.1"/>
    </source>
</evidence>
<accession>A0A9P4JPP3</accession>
<proteinExistence type="predicted"/>
<keyword evidence="3" id="KW-1185">Reference proteome</keyword>
<organism evidence="2 3">
    <name type="scientific">Delitschia confertaspora ATCC 74209</name>
    <dbReference type="NCBI Taxonomy" id="1513339"/>
    <lineage>
        <taxon>Eukaryota</taxon>
        <taxon>Fungi</taxon>
        <taxon>Dikarya</taxon>
        <taxon>Ascomycota</taxon>
        <taxon>Pezizomycotina</taxon>
        <taxon>Dothideomycetes</taxon>
        <taxon>Pleosporomycetidae</taxon>
        <taxon>Pleosporales</taxon>
        <taxon>Delitschiaceae</taxon>
        <taxon>Delitschia</taxon>
    </lineage>
</organism>
<sequence>ESISRAIKGAADKAIPKRNPSPRSQPWWDEDTARKRRKLNQLERILHANPAISGTSQPYKAVRNCYFHCIREAKTKSWNDFMENAEDRGIFKDTGQSTGLPCQNP</sequence>
<feature type="non-terminal residue" evidence="2">
    <location>
        <position position="1"/>
    </location>
</feature>
<dbReference type="OrthoDB" id="8067603at2759"/>
<dbReference type="EMBL" id="ML994028">
    <property type="protein sequence ID" value="KAF2200308.1"/>
    <property type="molecule type" value="Genomic_DNA"/>
</dbReference>
<comment type="caution">
    <text evidence="2">The sequence shown here is derived from an EMBL/GenBank/DDBJ whole genome shotgun (WGS) entry which is preliminary data.</text>
</comment>
<protein>
    <submittedName>
        <fullName evidence="2">Uncharacterized protein</fullName>
    </submittedName>
</protein>
<evidence type="ECO:0000313" key="3">
    <source>
        <dbReference type="Proteomes" id="UP000799536"/>
    </source>
</evidence>
<feature type="region of interest" description="Disordered" evidence="1">
    <location>
        <begin position="1"/>
        <end position="32"/>
    </location>
</feature>